<dbReference type="EMBL" id="WIXE01020797">
    <property type="protein sequence ID" value="KAK5968953.1"/>
    <property type="molecule type" value="Genomic_DNA"/>
</dbReference>
<name>A0AAN8FCG9_TRICO</name>
<comment type="caution">
    <text evidence="1">The sequence shown here is derived from an EMBL/GenBank/DDBJ whole genome shotgun (WGS) entry which is preliminary data.</text>
</comment>
<evidence type="ECO:0000313" key="2">
    <source>
        <dbReference type="Proteomes" id="UP001331761"/>
    </source>
</evidence>
<accession>A0AAN8FCG9</accession>
<organism evidence="1 2">
    <name type="scientific">Trichostrongylus colubriformis</name>
    <name type="common">Black scour worm</name>
    <dbReference type="NCBI Taxonomy" id="6319"/>
    <lineage>
        <taxon>Eukaryota</taxon>
        <taxon>Metazoa</taxon>
        <taxon>Ecdysozoa</taxon>
        <taxon>Nematoda</taxon>
        <taxon>Chromadorea</taxon>
        <taxon>Rhabditida</taxon>
        <taxon>Rhabditina</taxon>
        <taxon>Rhabditomorpha</taxon>
        <taxon>Strongyloidea</taxon>
        <taxon>Trichostrongylidae</taxon>
        <taxon>Trichostrongylus</taxon>
    </lineage>
</organism>
<protein>
    <submittedName>
        <fullName evidence="1">Uncharacterized protein</fullName>
    </submittedName>
</protein>
<reference evidence="1 2" key="1">
    <citation type="submission" date="2019-10" db="EMBL/GenBank/DDBJ databases">
        <title>Assembly and Annotation for the nematode Trichostrongylus colubriformis.</title>
        <authorList>
            <person name="Martin J."/>
        </authorList>
    </citation>
    <scope>NUCLEOTIDE SEQUENCE [LARGE SCALE GENOMIC DNA]</scope>
    <source>
        <strain evidence="1">G859</strain>
        <tissue evidence="1">Whole worm</tissue>
    </source>
</reference>
<proteinExistence type="predicted"/>
<dbReference type="AlphaFoldDB" id="A0AAN8FCG9"/>
<gene>
    <name evidence="1" type="ORF">GCK32_004301</name>
</gene>
<keyword evidence="2" id="KW-1185">Reference proteome</keyword>
<evidence type="ECO:0000313" key="1">
    <source>
        <dbReference type="EMBL" id="KAK5968953.1"/>
    </source>
</evidence>
<dbReference type="Proteomes" id="UP001331761">
    <property type="component" value="Unassembled WGS sequence"/>
</dbReference>
<sequence>MQAPAESKMITMEAIAKFMQNTVQKLEQLATQQEKNTELILNAQINSMVQIQKALNLTSTDRNGNVTVEPDAVTRARKRLQELEHVKTRTFAKKRTLLMRHDDNKPKCGFCRSVGMHDSDGCYKYTTAKSRKEVLANAALCENCLRLCPKPCKANTMCDYCGATNHNTAICEAPEEKRRCLQTVREWELLGKPPCIEEASSADISDVFTGPQCADALSWAEESSIKSVV</sequence>